<feature type="compositionally biased region" description="Low complexity" evidence="1">
    <location>
        <begin position="82"/>
        <end position="95"/>
    </location>
</feature>
<name>A0A1C3PEJ0_9ACTN</name>
<keyword evidence="2" id="KW-0812">Transmembrane</keyword>
<keyword evidence="4" id="KW-1185">Reference proteome</keyword>
<evidence type="ECO:0000256" key="1">
    <source>
        <dbReference type="SAM" id="MobiDB-lite"/>
    </source>
</evidence>
<protein>
    <submittedName>
        <fullName evidence="3">Uncharacterized protein</fullName>
    </submittedName>
</protein>
<dbReference type="Proteomes" id="UP000199013">
    <property type="component" value="Unassembled WGS sequence"/>
</dbReference>
<dbReference type="EMBL" id="FLUV01002322">
    <property type="protein sequence ID" value="SBW28247.1"/>
    <property type="molecule type" value="Genomic_DNA"/>
</dbReference>
<accession>A0A1C3PEJ0</accession>
<evidence type="ECO:0000256" key="2">
    <source>
        <dbReference type="SAM" id="Phobius"/>
    </source>
</evidence>
<proteinExistence type="predicted"/>
<sequence length="323" mass="33046">MTGLEPDELRHRLFEAVEPLKVSPDAYERIRAGVIRRRWMRVPAMAFGGLALAGLIGVAYVVSEPRISSTLVEPAAPLFTQTAGTTTVRTPTSSSVQGGSAGGPARPPATQASSQSPSPVMETSPAPSPSATAGRPSVTPSNFNSAPLPSPVAVPAKKGDIDGDGVDDTPHLSGNTLTVTLSRVGSATVTLSEVASPLTFSITDIDTDGYGELIVQLGGNADSRTFTVIKLTPARQLRQLSGPPLPLSAGLAGTHGDGFKCEPQTPGTLVVAAGDSTGDRTYLVTSTTWQLTGEGFQAVGAPMSSTVDLHTADSPFTAGCGIA</sequence>
<keyword evidence="2" id="KW-1133">Transmembrane helix</keyword>
<keyword evidence="2" id="KW-0472">Membrane</keyword>
<evidence type="ECO:0000313" key="3">
    <source>
        <dbReference type="EMBL" id="SBW28247.1"/>
    </source>
</evidence>
<feature type="region of interest" description="Disordered" evidence="1">
    <location>
        <begin position="82"/>
        <end position="174"/>
    </location>
</feature>
<dbReference type="AlphaFoldDB" id="A0A1C3PEJ0"/>
<feature type="compositionally biased region" description="Low complexity" evidence="1">
    <location>
        <begin position="108"/>
        <end position="119"/>
    </location>
</feature>
<gene>
    <name evidence="3" type="ORF">FDG2_5594</name>
</gene>
<feature type="compositionally biased region" description="Low complexity" evidence="1">
    <location>
        <begin position="145"/>
        <end position="156"/>
    </location>
</feature>
<dbReference type="InterPro" id="IPR028994">
    <property type="entry name" value="Integrin_alpha_N"/>
</dbReference>
<reference evidence="4" key="1">
    <citation type="submission" date="2016-02" db="EMBL/GenBank/DDBJ databases">
        <authorList>
            <person name="Wibberg D."/>
        </authorList>
    </citation>
    <scope>NUCLEOTIDE SEQUENCE [LARGE SCALE GENOMIC DNA]</scope>
</reference>
<organism evidence="3 4">
    <name type="scientific">Candidatus Protofrankia californiensis</name>
    <dbReference type="NCBI Taxonomy" id="1839754"/>
    <lineage>
        <taxon>Bacteria</taxon>
        <taxon>Bacillati</taxon>
        <taxon>Actinomycetota</taxon>
        <taxon>Actinomycetes</taxon>
        <taxon>Frankiales</taxon>
        <taxon>Frankiaceae</taxon>
        <taxon>Protofrankia</taxon>
    </lineage>
</organism>
<evidence type="ECO:0000313" key="4">
    <source>
        <dbReference type="Proteomes" id="UP000199013"/>
    </source>
</evidence>
<feature type="transmembrane region" description="Helical" evidence="2">
    <location>
        <begin position="39"/>
        <end position="62"/>
    </location>
</feature>
<dbReference type="SUPFAM" id="SSF69318">
    <property type="entry name" value="Integrin alpha N-terminal domain"/>
    <property type="match status" value="1"/>
</dbReference>